<gene>
    <name evidence="1" type="ORF">TRIADDRAFT_57134</name>
</gene>
<dbReference type="KEGG" id="tad:TRIADDRAFT_57134"/>
<reference evidence="1 2" key="1">
    <citation type="journal article" date="2008" name="Nature">
        <title>The Trichoplax genome and the nature of placozoans.</title>
        <authorList>
            <person name="Srivastava M."/>
            <person name="Begovic E."/>
            <person name="Chapman J."/>
            <person name="Putnam N.H."/>
            <person name="Hellsten U."/>
            <person name="Kawashima T."/>
            <person name="Kuo A."/>
            <person name="Mitros T."/>
            <person name="Salamov A."/>
            <person name="Carpenter M.L."/>
            <person name="Signorovitch A.Y."/>
            <person name="Moreno M.A."/>
            <person name="Kamm K."/>
            <person name="Grimwood J."/>
            <person name="Schmutz J."/>
            <person name="Shapiro H."/>
            <person name="Grigoriev I.V."/>
            <person name="Buss L.W."/>
            <person name="Schierwater B."/>
            <person name="Dellaporta S.L."/>
            <person name="Rokhsar D.S."/>
        </authorList>
    </citation>
    <scope>NUCLEOTIDE SEQUENCE [LARGE SCALE GENOMIC DNA]</scope>
    <source>
        <strain evidence="1 2">Grell-BS-1999</strain>
    </source>
</reference>
<dbReference type="PANTHER" id="PTHR21435:SF1">
    <property type="entry name" value="MITOCHONDRIAL IMPORT INNER MEMBRANE TRANSLOCASE SUBUNIT TIM29"/>
    <property type="match status" value="1"/>
</dbReference>
<dbReference type="STRING" id="10228.B3S0Q3"/>
<accession>B3S0Q3</accession>
<evidence type="ECO:0000313" key="1">
    <source>
        <dbReference type="EMBL" id="EDV24046.1"/>
    </source>
</evidence>
<dbReference type="InterPro" id="IPR019322">
    <property type="entry name" value="TIMM29"/>
</dbReference>
<dbReference type="HOGENOM" id="CLU_102697_0_0_1"/>
<dbReference type="GO" id="GO:0045039">
    <property type="term" value="P:protein insertion into mitochondrial inner membrane"/>
    <property type="evidence" value="ECO:0000318"/>
    <property type="project" value="GO_Central"/>
</dbReference>
<dbReference type="Pfam" id="PF10171">
    <property type="entry name" value="Tim29"/>
    <property type="match status" value="1"/>
</dbReference>
<name>B3S0Q3_TRIAD</name>
<dbReference type="GO" id="GO:0042721">
    <property type="term" value="C:TIM22 mitochondrial import inner membrane insertion complex"/>
    <property type="evidence" value="ECO:0000318"/>
    <property type="project" value="GO_Central"/>
</dbReference>
<dbReference type="EMBL" id="DS985246">
    <property type="protein sequence ID" value="EDV24046.1"/>
    <property type="molecule type" value="Genomic_DNA"/>
</dbReference>
<dbReference type="AlphaFoldDB" id="B3S0Q3"/>
<dbReference type="InParanoid" id="B3S0Q3"/>
<keyword evidence="2" id="KW-1185">Reference proteome</keyword>
<dbReference type="OMA" id="FYAYKTN"/>
<dbReference type="PhylomeDB" id="B3S0Q3"/>
<dbReference type="OrthoDB" id="5970620at2759"/>
<organism evidence="1 2">
    <name type="scientific">Trichoplax adhaerens</name>
    <name type="common">Trichoplax reptans</name>
    <dbReference type="NCBI Taxonomy" id="10228"/>
    <lineage>
        <taxon>Eukaryota</taxon>
        <taxon>Metazoa</taxon>
        <taxon>Placozoa</taxon>
        <taxon>Uniplacotomia</taxon>
        <taxon>Trichoplacea</taxon>
        <taxon>Trichoplacidae</taxon>
        <taxon>Trichoplax</taxon>
    </lineage>
</organism>
<dbReference type="Proteomes" id="UP000009022">
    <property type="component" value="Unassembled WGS sequence"/>
</dbReference>
<dbReference type="eggNOG" id="KOG4545">
    <property type="taxonomic scope" value="Eukaryota"/>
</dbReference>
<evidence type="ECO:0000313" key="2">
    <source>
        <dbReference type="Proteomes" id="UP000009022"/>
    </source>
</evidence>
<dbReference type="GeneID" id="6754785"/>
<dbReference type="RefSeq" id="XP_002113572.1">
    <property type="nucleotide sequence ID" value="XM_002113536.1"/>
</dbReference>
<proteinExistence type="predicted"/>
<dbReference type="PANTHER" id="PTHR21435">
    <property type="entry name" value="MITOCHONDRIAL IMPORT INNER MEMBRANE TRANSLOCASE SUBUNIT TIM29"/>
    <property type="match status" value="1"/>
</dbReference>
<dbReference type="CTD" id="6754785"/>
<protein>
    <submittedName>
        <fullName evidence="1">Uncharacterized protein</fullName>
    </submittedName>
</protein>
<sequence length="168" mass="19621">MATRKLFTKLGNPLINIYRDYEDVFTGIAKSCYRKPSRPIFLGIFAGVFGYIWHQNPDEKSFDAELQQCGNALSLLSRLTRNPSSDAHIDRLLYLQNENLLTYVSLGLFSLVIRQDANEICKNYEYTCHNLQSGFWTYYDKIEDIGFLQKWLILDRKMIDYDVNPLVD</sequence>